<keyword evidence="1" id="KW-0732">Signal</keyword>
<evidence type="ECO:0000256" key="1">
    <source>
        <dbReference type="SAM" id="SignalP"/>
    </source>
</evidence>
<proteinExistence type="predicted"/>
<organism evidence="2 3">
    <name type="scientific">Protea cynaroides</name>
    <dbReference type="NCBI Taxonomy" id="273540"/>
    <lineage>
        <taxon>Eukaryota</taxon>
        <taxon>Viridiplantae</taxon>
        <taxon>Streptophyta</taxon>
        <taxon>Embryophyta</taxon>
        <taxon>Tracheophyta</taxon>
        <taxon>Spermatophyta</taxon>
        <taxon>Magnoliopsida</taxon>
        <taxon>Proteales</taxon>
        <taxon>Proteaceae</taxon>
        <taxon>Protea</taxon>
    </lineage>
</organism>
<gene>
    <name evidence="2" type="ORF">NE237_028425</name>
</gene>
<feature type="signal peptide" evidence="1">
    <location>
        <begin position="1"/>
        <end position="33"/>
    </location>
</feature>
<name>A0A9Q0GS06_9MAGN</name>
<dbReference type="AlphaFoldDB" id="A0A9Q0GS06"/>
<feature type="chain" id="PRO_5040181217" evidence="1">
    <location>
        <begin position="34"/>
        <end position="108"/>
    </location>
</feature>
<evidence type="ECO:0000313" key="2">
    <source>
        <dbReference type="EMBL" id="KAJ4951593.1"/>
    </source>
</evidence>
<keyword evidence="3" id="KW-1185">Reference proteome</keyword>
<dbReference type="Proteomes" id="UP001141806">
    <property type="component" value="Unassembled WGS sequence"/>
</dbReference>
<comment type="caution">
    <text evidence="2">The sequence shown here is derived from an EMBL/GenBank/DDBJ whole genome shotgun (WGS) entry which is preliminary data.</text>
</comment>
<dbReference type="EMBL" id="JAMYWD010000012">
    <property type="protein sequence ID" value="KAJ4951593.1"/>
    <property type="molecule type" value="Genomic_DNA"/>
</dbReference>
<reference evidence="2" key="1">
    <citation type="journal article" date="2023" name="Plant J.">
        <title>The genome of the king protea, Protea cynaroides.</title>
        <authorList>
            <person name="Chang J."/>
            <person name="Duong T.A."/>
            <person name="Schoeman C."/>
            <person name="Ma X."/>
            <person name="Roodt D."/>
            <person name="Barker N."/>
            <person name="Li Z."/>
            <person name="Van de Peer Y."/>
            <person name="Mizrachi E."/>
        </authorList>
    </citation>
    <scope>NUCLEOTIDE SEQUENCE</scope>
    <source>
        <tissue evidence="2">Young leaves</tissue>
    </source>
</reference>
<evidence type="ECO:0000313" key="3">
    <source>
        <dbReference type="Proteomes" id="UP001141806"/>
    </source>
</evidence>
<protein>
    <submittedName>
        <fullName evidence="2">Uncharacterized protein</fullName>
    </submittedName>
</protein>
<accession>A0A9Q0GS06</accession>
<sequence>MCTRPREVFFNKLFGFFCLDDLTLLLLVMPGEQHHGRLISKVLRRLKVALAGQQATRDVCNSHLGEVQKMSSELTTLWDENAALNRSIQLEENHRKKAEGDLKKTEGT</sequence>